<evidence type="ECO:0000259" key="21">
    <source>
        <dbReference type="Pfam" id="PF04389"/>
    </source>
</evidence>
<comment type="subunit">
    <text evidence="19">Homodimer. The monomeric form is inactive while the homodimer is active.</text>
</comment>
<dbReference type="GO" id="GO:0006508">
    <property type="term" value="P:proteolysis"/>
    <property type="evidence" value="ECO:0007669"/>
    <property type="project" value="UniProtKB-KW"/>
</dbReference>
<keyword evidence="9" id="KW-0479">Metal-binding</keyword>
<keyword evidence="18" id="KW-0458">Lysosome</keyword>
<evidence type="ECO:0000256" key="13">
    <source>
        <dbReference type="ARBA" id="ARBA00022833"/>
    </source>
</evidence>
<evidence type="ECO:0000256" key="3">
    <source>
        <dbReference type="ARBA" id="ARBA00004555"/>
    </source>
</evidence>
<evidence type="ECO:0000256" key="10">
    <source>
        <dbReference type="ARBA" id="ARBA00022729"/>
    </source>
</evidence>
<dbReference type="AlphaFoldDB" id="A0A2S0RGT1"/>
<keyword evidence="15" id="KW-0482">Metalloprotease</keyword>
<evidence type="ECO:0000256" key="4">
    <source>
        <dbReference type="ARBA" id="ARBA00004613"/>
    </source>
</evidence>
<keyword evidence="11" id="KW-0378">Hydrolase</keyword>
<dbReference type="KEGG" id="fmg:HYN48_12455"/>
<reference evidence="22 23" key="1">
    <citation type="submission" date="2018-04" db="EMBL/GenBank/DDBJ databases">
        <title>Genome sequencing of Flavobacterium sp. HYN0048.</title>
        <authorList>
            <person name="Yi H."/>
            <person name="Baek C."/>
        </authorList>
    </citation>
    <scope>NUCLEOTIDE SEQUENCE [LARGE SCALE GENOMIC DNA]</scope>
    <source>
        <strain evidence="22 23">HYN0048</strain>
    </source>
</reference>
<name>A0A2S0RGT1_9FLAO</name>
<evidence type="ECO:0000256" key="6">
    <source>
        <dbReference type="ARBA" id="ARBA00022525"/>
    </source>
</evidence>
<evidence type="ECO:0000313" key="23">
    <source>
        <dbReference type="Proteomes" id="UP000244193"/>
    </source>
</evidence>
<evidence type="ECO:0000256" key="11">
    <source>
        <dbReference type="ARBA" id="ARBA00022801"/>
    </source>
</evidence>
<keyword evidence="6" id="KW-0964">Secreted</keyword>
<evidence type="ECO:0000256" key="8">
    <source>
        <dbReference type="ARBA" id="ARBA00022670"/>
    </source>
</evidence>
<keyword evidence="16" id="KW-0865">Zymogen</keyword>
<accession>A0A2S0RGT1</accession>
<protein>
    <recommendedName>
        <fullName evidence="5">Carboxypeptidase Q</fullName>
    </recommendedName>
    <alternativeName>
        <fullName evidence="20">Plasma glutamate carboxypeptidase</fullName>
    </alternativeName>
</protein>
<feature type="domain" description="Peptidase M28" evidence="21">
    <location>
        <begin position="258"/>
        <end position="438"/>
    </location>
</feature>
<dbReference type="Pfam" id="PF04389">
    <property type="entry name" value="Peptidase_M28"/>
    <property type="match status" value="1"/>
</dbReference>
<dbReference type="Gene3D" id="3.40.630.10">
    <property type="entry name" value="Zn peptidases"/>
    <property type="match status" value="1"/>
</dbReference>
<keyword evidence="13" id="KW-0862">Zinc</keyword>
<dbReference type="OrthoDB" id="9769665at2"/>
<dbReference type="InterPro" id="IPR007484">
    <property type="entry name" value="Peptidase_M28"/>
</dbReference>
<evidence type="ECO:0000256" key="2">
    <source>
        <dbReference type="ARBA" id="ARBA00004371"/>
    </source>
</evidence>
<evidence type="ECO:0000313" key="22">
    <source>
        <dbReference type="EMBL" id="AWA30825.1"/>
    </source>
</evidence>
<sequence>MRKLSLLLIFNSLLITAQTPDEQKLKDIYDQSLTNSQSYSWLDHLSNKIGARLSGSANAQKAIEYTKAELDKLGLDRVYLQEVMVPHWVRGEKESAYIEINKKKIPVPICALGMSVATPEKGILAEVVEVQSIKELEILGVEKIKGRIVFFNRPMNNALVEPMEAYRDAGDQRGKGPREASKYGAVGVIVRSLTLRLDDFPHTGGTWYGDIPAAQHIPAAAISTNGAALLSKSLKTNPNLKFFFKQSCKKLDDVLSYNVIGEITGSEHPEQIMVVGGHLDSWDLGDGAQDDGAGVVQSMEVLRIFKLLGYKPKHTIRAVLFINEENGVRGGDAYAAVAQSSNENHIFAMESDSGGFTPRGFTIEGDEADVARIQRWKPLFEPYMLHLFAKGHSGTDVEPIKSSKIIKVGLKPDTQRYFDHHHAATDTFDAVNKRELELGAAAMTSLMYLVDQYGID</sequence>
<keyword evidence="8" id="KW-0645">Protease</keyword>
<evidence type="ECO:0000256" key="14">
    <source>
        <dbReference type="ARBA" id="ARBA00023034"/>
    </source>
</evidence>
<keyword evidence="7" id="KW-0121">Carboxypeptidase</keyword>
<evidence type="ECO:0000256" key="17">
    <source>
        <dbReference type="ARBA" id="ARBA00023180"/>
    </source>
</evidence>
<gene>
    <name evidence="22" type="ORF">HYN48_12455</name>
</gene>
<keyword evidence="17" id="KW-0325">Glycoprotein</keyword>
<dbReference type="Gene3D" id="3.50.30.30">
    <property type="match status" value="1"/>
</dbReference>
<dbReference type="InterPro" id="IPR039866">
    <property type="entry name" value="CPQ"/>
</dbReference>
<keyword evidence="10" id="KW-0732">Signal</keyword>
<dbReference type="EMBL" id="CP028811">
    <property type="protein sequence ID" value="AWA30825.1"/>
    <property type="molecule type" value="Genomic_DNA"/>
</dbReference>
<dbReference type="GO" id="GO:0070573">
    <property type="term" value="F:metallodipeptidase activity"/>
    <property type="evidence" value="ECO:0007669"/>
    <property type="project" value="InterPro"/>
</dbReference>
<dbReference type="GO" id="GO:0046872">
    <property type="term" value="F:metal ion binding"/>
    <property type="evidence" value="ECO:0007669"/>
    <property type="project" value="UniProtKB-KW"/>
</dbReference>
<evidence type="ECO:0000256" key="16">
    <source>
        <dbReference type="ARBA" id="ARBA00023145"/>
    </source>
</evidence>
<dbReference type="PANTHER" id="PTHR12053:SF3">
    <property type="entry name" value="CARBOXYPEPTIDASE Q"/>
    <property type="match status" value="1"/>
</dbReference>
<organism evidence="22 23">
    <name type="scientific">Flavobacterium magnum</name>
    <dbReference type="NCBI Taxonomy" id="2162713"/>
    <lineage>
        <taxon>Bacteria</taxon>
        <taxon>Pseudomonadati</taxon>
        <taxon>Bacteroidota</taxon>
        <taxon>Flavobacteriia</taxon>
        <taxon>Flavobacteriales</taxon>
        <taxon>Flavobacteriaceae</taxon>
        <taxon>Flavobacterium</taxon>
    </lineage>
</organism>
<evidence type="ECO:0000256" key="1">
    <source>
        <dbReference type="ARBA" id="ARBA00004240"/>
    </source>
</evidence>
<dbReference type="GO" id="GO:0005764">
    <property type="term" value="C:lysosome"/>
    <property type="evidence" value="ECO:0007669"/>
    <property type="project" value="UniProtKB-SubCell"/>
</dbReference>
<evidence type="ECO:0000256" key="15">
    <source>
        <dbReference type="ARBA" id="ARBA00023049"/>
    </source>
</evidence>
<keyword evidence="12" id="KW-0256">Endoplasmic reticulum</keyword>
<proteinExistence type="predicted"/>
<dbReference type="GO" id="GO:0004180">
    <property type="term" value="F:carboxypeptidase activity"/>
    <property type="evidence" value="ECO:0007669"/>
    <property type="project" value="UniProtKB-KW"/>
</dbReference>
<evidence type="ECO:0000256" key="19">
    <source>
        <dbReference type="ARBA" id="ARBA00025833"/>
    </source>
</evidence>
<dbReference type="GO" id="GO:0005576">
    <property type="term" value="C:extracellular region"/>
    <property type="evidence" value="ECO:0007669"/>
    <property type="project" value="UniProtKB-SubCell"/>
</dbReference>
<dbReference type="PANTHER" id="PTHR12053">
    <property type="entry name" value="PROTEASE FAMILY M28 PLASMA GLUTAMATE CARBOXYPEPTIDASE-RELATED"/>
    <property type="match status" value="1"/>
</dbReference>
<dbReference type="Proteomes" id="UP000244193">
    <property type="component" value="Chromosome"/>
</dbReference>
<evidence type="ECO:0000256" key="18">
    <source>
        <dbReference type="ARBA" id="ARBA00023228"/>
    </source>
</evidence>
<comment type="subcellular location">
    <subcellularLocation>
        <location evidence="1">Endoplasmic reticulum</location>
    </subcellularLocation>
    <subcellularLocation>
        <location evidence="3">Golgi apparatus</location>
    </subcellularLocation>
    <subcellularLocation>
        <location evidence="2">Lysosome</location>
    </subcellularLocation>
    <subcellularLocation>
        <location evidence="4">Secreted</location>
    </subcellularLocation>
</comment>
<keyword evidence="14" id="KW-0333">Golgi apparatus</keyword>
<evidence type="ECO:0000256" key="5">
    <source>
        <dbReference type="ARBA" id="ARBA00014116"/>
    </source>
</evidence>
<evidence type="ECO:0000256" key="12">
    <source>
        <dbReference type="ARBA" id="ARBA00022824"/>
    </source>
</evidence>
<evidence type="ECO:0000256" key="20">
    <source>
        <dbReference type="ARBA" id="ARBA00033328"/>
    </source>
</evidence>
<dbReference type="RefSeq" id="WP_108372193.1">
    <property type="nucleotide sequence ID" value="NZ_CP028811.1"/>
</dbReference>
<evidence type="ECO:0000256" key="7">
    <source>
        <dbReference type="ARBA" id="ARBA00022645"/>
    </source>
</evidence>
<keyword evidence="23" id="KW-1185">Reference proteome</keyword>
<evidence type="ECO:0000256" key="9">
    <source>
        <dbReference type="ARBA" id="ARBA00022723"/>
    </source>
</evidence>
<dbReference type="SUPFAM" id="SSF53187">
    <property type="entry name" value="Zn-dependent exopeptidases"/>
    <property type="match status" value="1"/>
</dbReference>